<evidence type="ECO:0000256" key="1">
    <source>
        <dbReference type="ARBA" id="ARBA00002738"/>
    </source>
</evidence>
<proteinExistence type="inferred from homology"/>
<keyword evidence="11" id="KW-1185">Reference proteome</keyword>
<evidence type="ECO:0000256" key="7">
    <source>
        <dbReference type="ARBA" id="ARBA00023242"/>
    </source>
</evidence>
<feature type="compositionally biased region" description="Basic residues" evidence="8">
    <location>
        <begin position="183"/>
        <end position="198"/>
    </location>
</feature>
<dbReference type="AlphaFoldDB" id="A0A420YEE0"/>
<feature type="compositionally biased region" description="Low complexity" evidence="8">
    <location>
        <begin position="455"/>
        <end position="464"/>
    </location>
</feature>
<comment type="function">
    <text evidence="1">May be involved in a process influencing telomere capping.</text>
</comment>
<feature type="compositionally biased region" description="Acidic residues" evidence="8">
    <location>
        <begin position="465"/>
        <end position="475"/>
    </location>
</feature>
<keyword evidence="6" id="KW-0963">Cytoplasm</keyword>
<dbReference type="SMART" id="SM01312">
    <property type="entry name" value="RTC4"/>
    <property type="match status" value="1"/>
</dbReference>
<evidence type="ECO:0000313" key="10">
    <source>
        <dbReference type="EMBL" id="RKU46157.1"/>
    </source>
</evidence>
<accession>A0A420YEE0</accession>
<sequence>MPKRDEIEDWAAPPAASSDEDDINRADIKPTRFETKSKPEAKGSRTTRASARKSTGTLSPSFQSHKRLPDSDPDDLPDFVKKAKPTIDESTPTLDVGKHHKTNVLRPNNRKPPRNTFSKLDRNSRPGKFASKSTIDAPAPFLSPVKKHSFIAPEDGSLEGGSPRKNIELDRPSDHESLFGSPKKPKRKGKVRPPRRKEKQVPPKEETPKRKLELKLPSFDFDDSILDASFEELTDTQTPATKWEVERSPSPDRGPVCPMCGESVDQGLLDSFSKKKYMTITQQQKFCHAHKMQSARETWSDRKYPKIDWGRLDKRIAEHHKSLKKILKGGPSYYGAIYTQSIKDGSNRTLLKMTEDLTPGYYGTKGLRVMTEKLIEQFSALLRKAAVKDRVVSARGQTTFVQCVLVPELAVRLIMEDMAVDEEEARDIMKESISIGELLNEEEGDVVVLDDDSDSGLSSPLSSLESDEHDDSEFA</sequence>
<protein>
    <recommendedName>
        <fullName evidence="5">Restriction of telomere capping protein 4</fullName>
    </recommendedName>
</protein>
<dbReference type="EMBL" id="QVQW01000016">
    <property type="protein sequence ID" value="RKU46157.1"/>
    <property type="molecule type" value="Genomic_DNA"/>
</dbReference>
<evidence type="ECO:0000256" key="4">
    <source>
        <dbReference type="ARBA" id="ARBA00009461"/>
    </source>
</evidence>
<dbReference type="InterPro" id="IPR039024">
    <property type="entry name" value="RTC4"/>
</dbReference>
<dbReference type="PANTHER" id="PTHR41391">
    <property type="entry name" value="RESTRICTION OF TELOMERE CAPPING PROTEIN 4"/>
    <property type="match status" value="1"/>
</dbReference>
<name>A0A420YEE0_9PEZI</name>
<evidence type="ECO:0000256" key="8">
    <source>
        <dbReference type="SAM" id="MobiDB-lite"/>
    </source>
</evidence>
<reference evidence="10 11" key="1">
    <citation type="submission" date="2018-08" db="EMBL/GenBank/DDBJ databases">
        <title>Draft genome of the lignicolous fungus Coniochaeta pulveracea.</title>
        <authorList>
            <person name="Borstlap C.J."/>
            <person name="De Witt R.N."/>
            <person name="Botha A."/>
            <person name="Volschenk H."/>
        </authorList>
    </citation>
    <scope>NUCLEOTIDE SEQUENCE [LARGE SCALE GENOMIC DNA]</scope>
    <source>
        <strain evidence="10 11">CAB683</strain>
    </source>
</reference>
<feature type="compositionally biased region" description="Basic and acidic residues" evidence="8">
    <location>
        <begin position="23"/>
        <end position="43"/>
    </location>
</feature>
<feature type="compositionally biased region" description="Basic residues" evidence="8">
    <location>
        <begin position="98"/>
        <end position="113"/>
    </location>
</feature>
<keyword evidence="7" id="KW-0539">Nucleus</keyword>
<dbReference type="PANTHER" id="PTHR41391:SF1">
    <property type="entry name" value="RESTRICTION OF TELOMERE CAPPING PROTEIN 4"/>
    <property type="match status" value="1"/>
</dbReference>
<comment type="caution">
    <text evidence="10">The sequence shown here is derived from an EMBL/GenBank/DDBJ whole genome shotgun (WGS) entry which is preliminary data.</text>
</comment>
<feature type="compositionally biased region" description="Basic and acidic residues" evidence="8">
    <location>
        <begin position="78"/>
        <end position="87"/>
    </location>
</feature>
<dbReference type="Proteomes" id="UP000275385">
    <property type="component" value="Unassembled WGS sequence"/>
</dbReference>
<evidence type="ECO:0000256" key="3">
    <source>
        <dbReference type="ARBA" id="ARBA00004496"/>
    </source>
</evidence>
<comment type="subcellular location">
    <subcellularLocation>
        <location evidence="3">Cytoplasm</location>
    </subcellularLocation>
    <subcellularLocation>
        <location evidence="2">Nucleus</location>
    </subcellularLocation>
</comment>
<dbReference type="InterPro" id="IPR028094">
    <property type="entry name" value="RTC4_C"/>
</dbReference>
<evidence type="ECO:0000256" key="5">
    <source>
        <dbReference type="ARBA" id="ARBA00015162"/>
    </source>
</evidence>
<feature type="compositionally biased region" description="Basic and acidic residues" evidence="8">
    <location>
        <begin position="199"/>
        <end position="211"/>
    </location>
</feature>
<feature type="compositionally biased region" description="Polar residues" evidence="8">
    <location>
        <begin position="44"/>
        <end position="63"/>
    </location>
</feature>
<dbReference type="OrthoDB" id="128308at2759"/>
<feature type="region of interest" description="Disordered" evidence="8">
    <location>
        <begin position="449"/>
        <end position="475"/>
    </location>
</feature>
<evidence type="ECO:0000259" key="9">
    <source>
        <dbReference type="SMART" id="SM01312"/>
    </source>
</evidence>
<organism evidence="10 11">
    <name type="scientific">Coniochaeta pulveracea</name>
    <dbReference type="NCBI Taxonomy" id="177199"/>
    <lineage>
        <taxon>Eukaryota</taxon>
        <taxon>Fungi</taxon>
        <taxon>Dikarya</taxon>
        <taxon>Ascomycota</taxon>
        <taxon>Pezizomycotina</taxon>
        <taxon>Sordariomycetes</taxon>
        <taxon>Sordariomycetidae</taxon>
        <taxon>Coniochaetales</taxon>
        <taxon>Coniochaetaceae</taxon>
        <taxon>Coniochaeta</taxon>
    </lineage>
</organism>
<comment type="similarity">
    <text evidence="4">Belongs to the RTC4 family.</text>
</comment>
<evidence type="ECO:0000256" key="2">
    <source>
        <dbReference type="ARBA" id="ARBA00004123"/>
    </source>
</evidence>
<feature type="region of interest" description="Disordered" evidence="8">
    <location>
        <begin position="1"/>
        <end position="211"/>
    </location>
</feature>
<evidence type="ECO:0000313" key="11">
    <source>
        <dbReference type="Proteomes" id="UP000275385"/>
    </source>
</evidence>
<feature type="domain" description="Restriction of telomere capping protein 4 C-terminal" evidence="9">
    <location>
        <begin position="326"/>
        <end position="442"/>
    </location>
</feature>
<feature type="compositionally biased region" description="Basic and acidic residues" evidence="8">
    <location>
        <begin position="165"/>
        <end position="177"/>
    </location>
</feature>
<dbReference type="GO" id="GO:0005634">
    <property type="term" value="C:nucleus"/>
    <property type="evidence" value="ECO:0007669"/>
    <property type="project" value="UniProtKB-SubCell"/>
</dbReference>
<evidence type="ECO:0000256" key="6">
    <source>
        <dbReference type="ARBA" id="ARBA00022490"/>
    </source>
</evidence>
<gene>
    <name evidence="10" type="ORF">DL546_007910</name>
</gene>
<dbReference type="GO" id="GO:0005737">
    <property type="term" value="C:cytoplasm"/>
    <property type="evidence" value="ECO:0007669"/>
    <property type="project" value="UniProtKB-SubCell"/>
</dbReference>
<dbReference type="Pfam" id="PF14474">
    <property type="entry name" value="RTC4"/>
    <property type="match status" value="1"/>
</dbReference>